<dbReference type="EMBL" id="JAZDUA010000687">
    <property type="protein sequence ID" value="KAK7789931.1"/>
    <property type="molecule type" value="Genomic_DNA"/>
</dbReference>
<name>A0AAN9VEG4_9ORTH</name>
<comment type="caution">
    <text evidence="2">The sequence shown here is derived from an EMBL/GenBank/DDBJ whole genome shotgun (WGS) entry which is preliminary data.</text>
</comment>
<proteinExistence type="predicted"/>
<feature type="compositionally biased region" description="Basic residues" evidence="1">
    <location>
        <begin position="183"/>
        <end position="194"/>
    </location>
</feature>
<dbReference type="Proteomes" id="UP001378592">
    <property type="component" value="Unassembled WGS sequence"/>
</dbReference>
<accession>A0AAN9VEG4</accession>
<organism evidence="2 3">
    <name type="scientific">Gryllus longicercus</name>
    <dbReference type="NCBI Taxonomy" id="2509291"/>
    <lineage>
        <taxon>Eukaryota</taxon>
        <taxon>Metazoa</taxon>
        <taxon>Ecdysozoa</taxon>
        <taxon>Arthropoda</taxon>
        <taxon>Hexapoda</taxon>
        <taxon>Insecta</taxon>
        <taxon>Pterygota</taxon>
        <taxon>Neoptera</taxon>
        <taxon>Polyneoptera</taxon>
        <taxon>Orthoptera</taxon>
        <taxon>Ensifera</taxon>
        <taxon>Gryllidea</taxon>
        <taxon>Grylloidea</taxon>
        <taxon>Gryllidae</taxon>
        <taxon>Gryllinae</taxon>
        <taxon>Gryllus</taxon>
    </lineage>
</organism>
<reference evidence="2 3" key="1">
    <citation type="submission" date="2024-03" db="EMBL/GenBank/DDBJ databases">
        <title>The genome assembly and annotation of the cricket Gryllus longicercus Weissman &amp; Gray.</title>
        <authorList>
            <person name="Szrajer S."/>
            <person name="Gray D."/>
            <person name="Ylla G."/>
        </authorList>
    </citation>
    <scope>NUCLEOTIDE SEQUENCE [LARGE SCALE GENOMIC DNA]</scope>
    <source>
        <strain evidence="2">DAG 2021-001</strain>
        <tissue evidence="2">Whole body minus gut</tissue>
    </source>
</reference>
<evidence type="ECO:0000256" key="1">
    <source>
        <dbReference type="SAM" id="MobiDB-lite"/>
    </source>
</evidence>
<dbReference type="AlphaFoldDB" id="A0AAN9VEG4"/>
<protein>
    <submittedName>
        <fullName evidence="2">Uncharacterized protein</fullName>
    </submittedName>
</protein>
<feature type="compositionally biased region" description="Gly residues" evidence="1">
    <location>
        <begin position="135"/>
        <end position="162"/>
    </location>
</feature>
<gene>
    <name evidence="2" type="ORF">R5R35_010906</name>
</gene>
<keyword evidence="3" id="KW-1185">Reference proteome</keyword>
<feature type="region of interest" description="Disordered" evidence="1">
    <location>
        <begin position="1"/>
        <end position="63"/>
    </location>
</feature>
<feature type="region of interest" description="Disordered" evidence="1">
    <location>
        <begin position="135"/>
        <end position="194"/>
    </location>
</feature>
<evidence type="ECO:0000313" key="2">
    <source>
        <dbReference type="EMBL" id="KAK7789931.1"/>
    </source>
</evidence>
<sequence length="194" mass="20361">MEAQLKKVDQMREQGVIGKKHEAAAPRPVTRHKRTTRAHPPGGSSVECGRGSRTRIKGPGIITGRSKSFTAEVKNRSVFEVRLKRGRLEGRWERPIWRGGCRAARGGSGGGGVGLVPCVRAIGGGEGWGRRVGATGGGDGWGRGVGARGGGEGWGRGVGARGGGERARNVGVSRRKGDATPPPRKRFVSSAAKR</sequence>
<feature type="compositionally biased region" description="Basic and acidic residues" evidence="1">
    <location>
        <begin position="1"/>
        <end position="12"/>
    </location>
</feature>
<evidence type="ECO:0000313" key="3">
    <source>
        <dbReference type="Proteomes" id="UP001378592"/>
    </source>
</evidence>